<accession>A0AAN6PXW2</accession>
<reference evidence="2" key="2">
    <citation type="submission" date="2023-05" db="EMBL/GenBank/DDBJ databases">
        <authorList>
            <consortium name="Lawrence Berkeley National Laboratory"/>
            <person name="Steindorff A."/>
            <person name="Hensen N."/>
            <person name="Bonometti L."/>
            <person name="Westerberg I."/>
            <person name="Brannstrom I.O."/>
            <person name="Guillou S."/>
            <person name="Cros-Aarteil S."/>
            <person name="Calhoun S."/>
            <person name="Haridas S."/>
            <person name="Kuo A."/>
            <person name="Mondo S."/>
            <person name="Pangilinan J."/>
            <person name="Riley R."/>
            <person name="Labutti K."/>
            <person name="Andreopoulos B."/>
            <person name="Lipzen A."/>
            <person name="Chen C."/>
            <person name="Yanf M."/>
            <person name="Daum C."/>
            <person name="Ng V."/>
            <person name="Clum A."/>
            <person name="Ohm R."/>
            <person name="Martin F."/>
            <person name="Silar P."/>
            <person name="Natvig D."/>
            <person name="Lalanne C."/>
            <person name="Gautier V."/>
            <person name="Ament-Velasquez S.L."/>
            <person name="Kruys A."/>
            <person name="Hutchinson M.I."/>
            <person name="Powell A.J."/>
            <person name="Barry K."/>
            <person name="Miller A.N."/>
            <person name="Grigoriev I.V."/>
            <person name="Debuchy R."/>
            <person name="Gladieux P."/>
            <person name="Thoren M.H."/>
            <person name="Johannesson H."/>
        </authorList>
    </citation>
    <scope>NUCLEOTIDE SEQUENCE</scope>
    <source>
        <strain evidence="2">CBS 757.83</strain>
    </source>
</reference>
<name>A0AAN6PXW2_9PEZI</name>
<dbReference type="AlphaFoldDB" id="A0AAN6PXW2"/>
<evidence type="ECO:0000313" key="3">
    <source>
        <dbReference type="Proteomes" id="UP001305647"/>
    </source>
</evidence>
<sequence length="261" mass="29884">MGDYYRKPLKAYTTRRDATGRPPRRRPRSPQLLPYISQADPAPWTSTQASGAYNHPSSTSYSRSPSPQLLPYLSEQDPGPPPRTSTQAFPAYNPPDTTNYSRTHGRARTSSYSQSRAYSPDRADYSQTYAPPQTSNYHSRSYDPPQTTTTYTNTRSYIPVQAPRASSPVRTTTRDRTRARSRSRSRTRNRTRTRTRNRSRVSCSGNVISSALDSVPQDMLQDFGYEAGRSMARHLGWDELDGRTTEQRAGRDRYRRERTRR</sequence>
<organism evidence="2 3">
    <name type="scientific">Parathielavia hyrcaniae</name>
    <dbReference type="NCBI Taxonomy" id="113614"/>
    <lineage>
        <taxon>Eukaryota</taxon>
        <taxon>Fungi</taxon>
        <taxon>Dikarya</taxon>
        <taxon>Ascomycota</taxon>
        <taxon>Pezizomycotina</taxon>
        <taxon>Sordariomycetes</taxon>
        <taxon>Sordariomycetidae</taxon>
        <taxon>Sordariales</taxon>
        <taxon>Chaetomiaceae</taxon>
        <taxon>Parathielavia</taxon>
    </lineage>
</organism>
<evidence type="ECO:0000256" key="1">
    <source>
        <dbReference type="SAM" id="MobiDB-lite"/>
    </source>
</evidence>
<protein>
    <submittedName>
        <fullName evidence="2">Uncharacterized protein</fullName>
    </submittedName>
</protein>
<proteinExistence type="predicted"/>
<feature type="region of interest" description="Disordered" evidence="1">
    <location>
        <begin position="234"/>
        <end position="261"/>
    </location>
</feature>
<feature type="region of interest" description="Disordered" evidence="1">
    <location>
        <begin position="1"/>
        <end position="201"/>
    </location>
</feature>
<keyword evidence="3" id="KW-1185">Reference proteome</keyword>
<dbReference type="EMBL" id="MU863644">
    <property type="protein sequence ID" value="KAK4099977.1"/>
    <property type="molecule type" value="Genomic_DNA"/>
</dbReference>
<feature type="compositionally biased region" description="Basic residues" evidence="1">
    <location>
        <begin position="179"/>
        <end position="199"/>
    </location>
</feature>
<evidence type="ECO:0000313" key="2">
    <source>
        <dbReference type="EMBL" id="KAK4099977.1"/>
    </source>
</evidence>
<gene>
    <name evidence="2" type="ORF">N658DRAFT_524999</name>
</gene>
<comment type="caution">
    <text evidence="2">The sequence shown here is derived from an EMBL/GenBank/DDBJ whole genome shotgun (WGS) entry which is preliminary data.</text>
</comment>
<feature type="compositionally biased region" description="Basic and acidic residues" evidence="1">
    <location>
        <begin position="235"/>
        <end position="255"/>
    </location>
</feature>
<dbReference type="Proteomes" id="UP001305647">
    <property type="component" value="Unassembled WGS sequence"/>
</dbReference>
<reference evidence="2" key="1">
    <citation type="journal article" date="2023" name="Mol. Phylogenet. Evol.">
        <title>Genome-scale phylogeny and comparative genomics of the fungal order Sordariales.</title>
        <authorList>
            <person name="Hensen N."/>
            <person name="Bonometti L."/>
            <person name="Westerberg I."/>
            <person name="Brannstrom I.O."/>
            <person name="Guillou S."/>
            <person name="Cros-Aarteil S."/>
            <person name="Calhoun S."/>
            <person name="Haridas S."/>
            <person name="Kuo A."/>
            <person name="Mondo S."/>
            <person name="Pangilinan J."/>
            <person name="Riley R."/>
            <person name="LaButti K."/>
            <person name="Andreopoulos B."/>
            <person name="Lipzen A."/>
            <person name="Chen C."/>
            <person name="Yan M."/>
            <person name="Daum C."/>
            <person name="Ng V."/>
            <person name="Clum A."/>
            <person name="Steindorff A."/>
            <person name="Ohm R.A."/>
            <person name="Martin F."/>
            <person name="Silar P."/>
            <person name="Natvig D.O."/>
            <person name="Lalanne C."/>
            <person name="Gautier V."/>
            <person name="Ament-Velasquez S.L."/>
            <person name="Kruys A."/>
            <person name="Hutchinson M.I."/>
            <person name="Powell A.J."/>
            <person name="Barry K."/>
            <person name="Miller A.N."/>
            <person name="Grigoriev I.V."/>
            <person name="Debuchy R."/>
            <person name="Gladieux P."/>
            <person name="Hiltunen Thoren M."/>
            <person name="Johannesson H."/>
        </authorList>
    </citation>
    <scope>NUCLEOTIDE SEQUENCE</scope>
    <source>
        <strain evidence="2">CBS 757.83</strain>
    </source>
</reference>
<feature type="compositionally biased region" description="Polar residues" evidence="1">
    <location>
        <begin position="95"/>
        <end position="117"/>
    </location>
</feature>
<feature type="compositionally biased region" description="Polar residues" evidence="1">
    <location>
        <begin position="125"/>
        <end position="139"/>
    </location>
</feature>
<feature type="compositionally biased region" description="Low complexity" evidence="1">
    <location>
        <begin position="56"/>
        <end position="67"/>
    </location>
</feature>